<evidence type="ECO:0000256" key="2">
    <source>
        <dbReference type="SAM" id="SignalP"/>
    </source>
</evidence>
<proteinExistence type="predicted"/>
<organism evidence="3 4">
    <name type="scientific">Pyricularia oryzae</name>
    <name type="common">Rice blast fungus</name>
    <name type="synonym">Magnaporthe oryzae</name>
    <dbReference type="NCBI Taxonomy" id="318829"/>
    <lineage>
        <taxon>Eukaryota</taxon>
        <taxon>Fungi</taxon>
        <taxon>Dikarya</taxon>
        <taxon>Ascomycota</taxon>
        <taxon>Pezizomycotina</taxon>
        <taxon>Sordariomycetes</taxon>
        <taxon>Sordariomycetidae</taxon>
        <taxon>Magnaporthales</taxon>
        <taxon>Pyriculariaceae</taxon>
        <taxon>Pyricularia</taxon>
    </lineage>
</organism>
<feature type="compositionally biased region" description="Basic and acidic residues" evidence="1">
    <location>
        <begin position="59"/>
        <end position="68"/>
    </location>
</feature>
<keyword evidence="2" id="KW-0732">Signal</keyword>
<reference evidence="3 4" key="1">
    <citation type="journal article" date="2019" name="Mol. Biol. Evol.">
        <title>Blast fungal genomes show frequent chromosomal changes, gene gains and losses, and effector gene turnover.</title>
        <authorList>
            <person name="Gomez Luciano L.B."/>
            <person name="Jason Tsai I."/>
            <person name="Chuma I."/>
            <person name="Tosa Y."/>
            <person name="Chen Y.H."/>
            <person name="Li J.Y."/>
            <person name="Li M.Y."/>
            <person name="Jade Lu M.Y."/>
            <person name="Nakayashiki H."/>
            <person name="Li W.H."/>
        </authorList>
    </citation>
    <scope>NUCLEOTIDE SEQUENCE [LARGE SCALE GENOMIC DNA]</scope>
    <source>
        <strain evidence="3">MZ5-1-6</strain>
    </source>
</reference>
<feature type="chain" id="PRO_5020921231" evidence="2">
    <location>
        <begin position="21"/>
        <end position="281"/>
    </location>
</feature>
<feature type="signal peptide" evidence="2">
    <location>
        <begin position="1"/>
        <end position="20"/>
    </location>
</feature>
<name>A0A4P7MX05_PYROR</name>
<feature type="region of interest" description="Disordered" evidence="1">
    <location>
        <begin position="32"/>
        <end position="281"/>
    </location>
</feature>
<feature type="compositionally biased region" description="Acidic residues" evidence="1">
    <location>
        <begin position="107"/>
        <end position="122"/>
    </location>
</feature>
<dbReference type="AlphaFoldDB" id="A0A4P7MX05"/>
<gene>
    <name evidence="3" type="ORF">PoMZ_09391</name>
</gene>
<accession>A0A4P7MX05</accession>
<evidence type="ECO:0000313" key="3">
    <source>
        <dbReference type="EMBL" id="QBZ53702.1"/>
    </source>
</evidence>
<dbReference type="EMBL" id="CP034204">
    <property type="protein sequence ID" value="QBZ53702.1"/>
    <property type="molecule type" value="Genomic_DNA"/>
</dbReference>
<evidence type="ECO:0000313" key="4">
    <source>
        <dbReference type="Proteomes" id="UP000294847"/>
    </source>
</evidence>
<sequence length="281" mass="29819">MTRLSSLLVLLLGTCQNTIGAPLPFNSIAPTDGSEFLSNPQPWQGARPTSDPNAQLLPRRSERGKHTVDTLGGPSASEQHHIWTSVSIPSASRLTRRDGSSSSESSSESESESDSDSEEDGYYSDASQTQTGPSKTPKHVQFADGTKTVDSKSKKSKKPRVGKPSSFMQWAAGTAGPSRPKKSSSGSSERKKTRHSRKESDHVNALEYAQKKAAANAEEVAKQNANAAEQAVTSSKAQAKAPTAPSGAAGRPKSEKKKSSKDTDKSLKTLTWLAGGRPKGN</sequence>
<feature type="compositionally biased region" description="Low complexity" evidence="1">
    <location>
        <begin position="211"/>
        <end position="232"/>
    </location>
</feature>
<evidence type="ECO:0000256" key="1">
    <source>
        <dbReference type="SAM" id="MobiDB-lite"/>
    </source>
</evidence>
<dbReference type="Proteomes" id="UP000294847">
    <property type="component" value="Chromosome 1"/>
</dbReference>
<protein>
    <submittedName>
        <fullName evidence="3">Uncharacterized protein</fullName>
    </submittedName>
</protein>
<feature type="compositionally biased region" description="Polar residues" evidence="1">
    <location>
        <begin position="82"/>
        <end position="93"/>
    </location>
</feature>